<sequence>MDVDMKIKDDLDKDKERDYDRDRDRDRERDSKDRDRDCDRRDSARSRRGGGGDHREPEDRERRNDRRRRSRSPRSPSPSRSRRRSASPSRRRSRRSRSRGGSSRSRSRDRKPSEALPRSLGGPINALHEEAVEFAKHSKRENRVYVGNLSYDIKYRDLVEFMRGAGEVLFAEVLVTPTGISKGCGIVEFASQEDSQRAIRELSEQPLLGRPVFIREDRENESRFGATPVPGKIGMAMAGQGLTAGPPPRPAYHNSFGQNPGNQLYVGNLPYQAGWQDLKDLFRSAGNIIRADINIGADGRPKGSGTVIYETAKDGQQAISMYNGFDWYGCILEVHEDRHAGLSGPGGSHDSFCGGLWGFWGGLRGLPYGGCGGYGHGGYAASRLVQDYSGLDQQAGGYARTYDGRYAGEYGGGYDTGGYKSEPSQQIMVHKQCKAWSTTCAQDTLHCEHVHPVRQACLTLSRPPFGQK</sequence>
<evidence type="ECO:0000259" key="4">
    <source>
        <dbReference type="PROSITE" id="PS50102"/>
    </source>
</evidence>
<feature type="compositionally biased region" description="Basic and acidic residues" evidence="3">
    <location>
        <begin position="1"/>
        <end position="64"/>
    </location>
</feature>
<dbReference type="Pfam" id="PF00076">
    <property type="entry name" value="RRM_1"/>
    <property type="match status" value="2"/>
</dbReference>
<gene>
    <name evidence="5" type="ORF">DFH94DRAFT_812533</name>
</gene>
<feature type="domain" description="RRM" evidence="4">
    <location>
        <begin position="142"/>
        <end position="219"/>
    </location>
</feature>
<dbReference type="InterPro" id="IPR035979">
    <property type="entry name" value="RBD_domain_sf"/>
</dbReference>
<dbReference type="GO" id="GO:1990904">
    <property type="term" value="C:ribonucleoprotein complex"/>
    <property type="evidence" value="ECO:0007669"/>
    <property type="project" value="TreeGrafter"/>
</dbReference>
<feature type="domain" description="RRM" evidence="4">
    <location>
        <begin position="262"/>
        <end position="339"/>
    </location>
</feature>
<dbReference type="PROSITE" id="PS50102">
    <property type="entry name" value="RRM"/>
    <property type="match status" value="2"/>
</dbReference>
<dbReference type="PANTHER" id="PTHR23003">
    <property type="entry name" value="RNA RECOGNITION MOTIF RRM DOMAIN CONTAINING PROTEIN"/>
    <property type="match status" value="1"/>
</dbReference>
<dbReference type="OrthoDB" id="1049195at2759"/>
<protein>
    <submittedName>
        <fullName evidence="5">RNA-binding domain-containing protein</fullName>
    </submittedName>
</protein>
<dbReference type="InterPro" id="IPR050374">
    <property type="entry name" value="RRT5_SRSF_SR"/>
</dbReference>
<organism evidence="5 6">
    <name type="scientific">Russula ochroleuca</name>
    <dbReference type="NCBI Taxonomy" id="152965"/>
    <lineage>
        <taxon>Eukaryota</taxon>
        <taxon>Fungi</taxon>
        <taxon>Dikarya</taxon>
        <taxon>Basidiomycota</taxon>
        <taxon>Agaricomycotina</taxon>
        <taxon>Agaricomycetes</taxon>
        <taxon>Russulales</taxon>
        <taxon>Russulaceae</taxon>
        <taxon>Russula</taxon>
    </lineage>
</organism>
<evidence type="ECO:0000256" key="2">
    <source>
        <dbReference type="PROSITE-ProRule" id="PRU00176"/>
    </source>
</evidence>
<evidence type="ECO:0000256" key="3">
    <source>
        <dbReference type="SAM" id="MobiDB-lite"/>
    </source>
</evidence>
<dbReference type="EMBL" id="WHVB01000029">
    <property type="protein sequence ID" value="KAF8469236.1"/>
    <property type="molecule type" value="Genomic_DNA"/>
</dbReference>
<reference evidence="5" key="2">
    <citation type="journal article" date="2020" name="Nat. Commun.">
        <title>Large-scale genome sequencing of mycorrhizal fungi provides insights into the early evolution of symbiotic traits.</title>
        <authorList>
            <person name="Miyauchi S."/>
            <person name="Kiss E."/>
            <person name="Kuo A."/>
            <person name="Drula E."/>
            <person name="Kohler A."/>
            <person name="Sanchez-Garcia M."/>
            <person name="Morin E."/>
            <person name="Andreopoulos B."/>
            <person name="Barry K.W."/>
            <person name="Bonito G."/>
            <person name="Buee M."/>
            <person name="Carver A."/>
            <person name="Chen C."/>
            <person name="Cichocki N."/>
            <person name="Clum A."/>
            <person name="Culley D."/>
            <person name="Crous P.W."/>
            <person name="Fauchery L."/>
            <person name="Girlanda M."/>
            <person name="Hayes R.D."/>
            <person name="Keri Z."/>
            <person name="LaButti K."/>
            <person name="Lipzen A."/>
            <person name="Lombard V."/>
            <person name="Magnuson J."/>
            <person name="Maillard F."/>
            <person name="Murat C."/>
            <person name="Nolan M."/>
            <person name="Ohm R.A."/>
            <person name="Pangilinan J."/>
            <person name="Pereira M.F."/>
            <person name="Perotto S."/>
            <person name="Peter M."/>
            <person name="Pfister S."/>
            <person name="Riley R."/>
            <person name="Sitrit Y."/>
            <person name="Stielow J.B."/>
            <person name="Szollosi G."/>
            <person name="Zifcakova L."/>
            <person name="Stursova M."/>
            <person name="Spatafora J.W."/>
            <person name="Tedersoo L."/>
            <person name="Vaario L.M."/>
            <person name="Yamada A."/>
            <person name="Yan M."/>
            <person name="Wang P."/>
            <person name="Xu J."/>
            <person name="Bruns T."/>
            <person name="Baldrian P."/>
            <person name="Vilgalys R."/>
            <person name="Dunand C."/>
            <person name="Henrissat B."/>
            <person name="Grigoriev I.V."/>
            <person name="Hibbett D."/>
            <person name="Nagy L.G."/>
            <person name="Martin F.M."/>
        </authorList>
    </citation>
    <scope>NUCLEOTIDE SEQUENCE</scope>
    <source>
        <strain evidence="5">Prilba</strain>
    </source>
</reference>
<dbReference type="SUPFAM" id="SSF54928">
    <property type="entry name" value="RNA-binding domain, RBD"/>
    <property type="match status" value="2"/>
</dbReference>
<comment type="caution">
    <text evidence="5">The sequence shown here is derived from an EMBL/GenBank/DDBJ whole genome shotgun (WGS) entry which is preliminary data.</text>
</comment>
<reference evidence="5" key="1">
    <citation type="submission" date="2019-10" db="EMBL/GenBank/DDBJ databases">
        <authorList>
            <consortium name="DOE Joint Genome Institute"/>
            <person name="Kuo A."/>
            <person name="Miyauchi S."/>
            <person name="Kiss E."/>
            <person name="Drula E."/>
            <person name="Kohler A."/>
            <person name="Sanchez-Garcia M."/>
            <person name="Andreopoulos B."/>
            <person name="Barry K.W."/>
            <person name="Bonito G."/>
            <person name="Buee M."/>
            <person name="Carver A."/>
            <person name="Chen C."/>
            <person name="Cichocki N."/>
            <person name="Clum A."/>
            <person name="Culley D."/>
            <person name="Crous P.W."/>
            <person name="Fauchery L."/>
            <person name="Girlanda M."/>
            <person name="Hayes R."/>
            <person name="Keri Z."/>
            <person name="LaButti K."/>
            <person name="Lipzen A."/>
            <person name="Lombard V."/>
            <person name="Magnuson J."/>
            <person name="Maillard F."/>
            <person name="Morin E."/>
            <person name="Murat C."/>
            <person name="Nolan M."/>
            <person name="Ohm R."/>
            <person name="Pangilinan J."/>
            <person name="Pereira M."/>
            <person name="Perotto S."/>
            <person name="Peter M."/>
            <person name="Riley R."/>
            <person name="Sitrit Y."/>
            <person name="Stielow B."/>
            <person name="Szollosi G."/>
            <person name="Zifcakova L."/>
            <person name="Stursova M."/>
            <person name="Spatafora J.W."/>
            <person name="Tedersoo L."/>
            <person name="Vaario L.-M."/>
            <person name="Yamada A."/>
            <person name="Yan M."/>
            <person name="Wang P."/>
            <person name="Xu J."/>
            <person name="Bruns T."/>
            <person name="Baldrian P."/>
            <person name="Vilgalys R."/>
            <person name="Henrissat B."/>
            <person name="Grigoriev I.V."/>
            <person name="Hibbett D."/>
            <person name="Nagy L.G."/>
            <person name="Martin F.M."/>
        </authorList>
    </citation>
    <scope>NUCLEOTIDE SEQUENCE</scope>
    <source>
        <strain evidence="5">Prilba</strain>
    </source>
</reference>
<dbReference type="InterPro" id="IPR000504">
    <property type="entry name" value="RRM_dom"/>
</dbReference>
<keyword evidence="6" id="KW-1185">Reference proteome</keyword>
<evidence type="ECO:0000313" key="5">
    <source>
        <dbReference type="EMBL" id="KAF8469236.1"/>
    </source>
</evidence>
<dbReference type="Proteomes" id="UP000759537">
    <property type="component" value="Unassembled WGS sequence"/>
</dbReference>
<proteinExistence type="predicted"/>
<dbReference type="PANTHER" id="PTHR23003:SF3">
    <property type="entry name" value="FI21236P1-RELATED"/>
    <property type="match status" value="1"/>
</dbReference>
<dbReference type="FunFam" id="3.30.70.330:FF:000145">
    <property type="entry name" value="Putative RNP domain-containing protein"/>
    <property type="match status" value="1"/>
</dbReference>
<dbReference type="Gene3D" id="3.30.70.330">
    <property type="match status" value="2"/>
</dbReference>
<evidence type="ECO:0000256" key="1">
    <source>
        <dbReference type="ARBA" id="ARBA00022884"/>
    </source>
</evidence>
<evidence type="ECO:0000313" key="6">
    <source>
        <dbReference type="Proteomes" id="UP000759537"/>
    </source>
</evidence>
<dbReference type="GO" id="GO:0005634">
    <property type="term" value="C:nucleus"/>
    <property type="evidence" value="ECO:0007669"/>
    <property type="project" value="TreeGrafter"/>
</dbReference>
<feature type="compositionally biased region" description="Basic residues" evidence="3">
    <location>
        <begin position="80"/>
        <end position="98"/>
    </location>
</feature>
<dbReference type="SMART" id="SM00360">
    <property type="entry name" value="RRM"/>
    <property type="match status" value="2"/>
</dbReference>
<dbReference type="AlphaFoldDB" id="A0A9P5MQV5"/>
<dbReference type="InterPro" id="IPR012677">
    <property type="entry name" value="Nucleotide-bd_a/b_plait_sf"/>
</dbReference>
<name>A0A9P5MQV5_9AGAM</name>
<feature type="region of interest" description="Disordered" evidence="3">
    <location>
        <begin position="1"/>
        <end position="123"/>
    </location>
</feature>
<keyword evidence="1 2" id="KW-0694">RNA-binding</keyword>
<dbReference type="GO" id="GO:0003729">
    <property type="term" value="F:mRNA binding"/>
    <property type="evidence" value="ECO:0007669"/>
    <property type="project" value="TreeGrafter"/>
</dbReference>
<dbReference type="GO" id="GO:0005737">
    <property type="term" value="C:cytoplasm"/>
    <property type="evidence" value="ECO:0007669"/>
    <property type="project" value="TreeGrafter"/>
</dbReference>
<accession>A0A9P5MQV5</accession>